<keyword evidence="7" id="KW-1185">Reference proteome</keyword>
<dbReference type="InterPro" id="IPR011006">
    <property type="entry name" value="CheY-like_superfamily"/>
</dbReference>
<dbReference type="Proteomes" id="UP001620409">
    <property type="component" value="Unassembled WGS sequence"/>
</dbReference>
<dbReference type="Gene3D" id="3.40.50.2300">
    <property type="match status" value="1"/>
</dbReference>
<dbReference type="PROSITE" id="PS51755">
    <property type="entry name" value="OMPR_PHOB"/>
    <property type="match status" value="1"/>
</dbReference>
<dbReference type="InterPro" id="IPR039420">
    <property type="entry name" value="WalR-like"/>
</dbReference>
<organism evidence="6 7">
    <name type="scientific">Dyella humi</name>
    <dbReference type="NCBI Taxonomy" id="1770547"/>
    <lineage>
        <taxon>Bacteria</taxon>
        <taxon>Pseudomonadati</taxon>
        <taxon>Pseudomonadota</taxon>
        <taxon>Gammaproteobacteria</taxon>
        <taxon>Lysobacterales</taxon>
        <taxon>Rhodanobacteraceae</taxon>
        <taxon>Dyella</taxon>
    </lineage>
</organism>
<keyword evidence="2" id="KW-0597">Phosphoprotein</keyword>
<evidence type="ECO:0000256" key="2">
    <source>
        <dbReference type="PROSITE-ProRule" id="PRU00169"/>
    </source>
</evidence>
<feature type="DNA-binding region" description="OmpR/PhoB-type" evidence="3">
    <location>
        <begin position="125"/>
        <end position="224"/>
    </location>
</feature>
<dbReference type="InterPro" id="IPR036388">
    <property type="entry name" value="WH-like_DNA-bd_sf"/>
</dbReference>
<dbReference type="EMBL" id="JADIKI010000023">
    <property type="protein sequence ID" value="MFK2855879.1"/>
    <property type="molecule type" value="Genomic_DNA"/>
</dbReference>
<dbReference type="SUPFAM" id="SSF52172">
    <property type="entry name" value="CheY-like"/>
    <property type="match status" value="1"/>
</dbReference>
<gene>
    <name evidence="6" type="ORF">ISP18_14850</name>
</gene>
<dbReference type="Pfam" id="PF00072">
    <property type="entry name" value="Response_reg"/>
    <property type="match status" value="1"/>
</dbReference>
<feature type="domain" description="OmpR/PhoB-type" evidence="5">
    <location>
        <begin position="125"/>
        <end position="224"/>
    </location>
</feature>
<evidence type="ECO:0000256" key="3">
    <source>
        <dbReference type="PROSITE-ProRule" id="PRU01091"/>
    </source>
</evidence>
<evidence type="ECO:0000259" key="4">
    <source>
        <dbReference type="PROSITE" id="PS50110"/>
    </source>
</evidence>
<dbReference type="InterPro" id="IPR001867">
    <property type="entry name" value="OmpR/PhoB-type_DNA-bd"/>
</dbReference>
<dbReference type="SMART" id="SM00862">
    <property type="entry name" value="Trans_reg_C"/>
    <property type="match status" value="1"/>
</dbReference>
<dbReference type="RefSeq" id="WP_380013545.1">
    <property type="nucleotide sequence ID" value="NZ_JADIKI010000023.1"/>
</dbReference>
<dbReference type="Gene3D" id="1.10.10.10">
    <property type="entry name" value="Winged helix-like DNA-binding domain superfamily/Winged helix DNA-binding domain"/>
    <property type="match status" value="1"/>
</dbReference>
<comment type="caution">
    <text evidence="6">The sequence shown here is derived from an EMBL/GenBank/DDBJ whole genome shotgun (WGS) entry which is preliminary data.</text>
</comment>
<dbReference type="InterPro" id="IPR001789">
    <property type="entry name" value="Sig_transdc_resp-reg_receiver"/>
</dbReference>
<dbReference type="Pfam" id="PF00486">
    <property type="entry name" value="Trans_reg_C"/>
    <property type="match status" value="1"/>
</dbReference>
<dbReference type="SMART" id="SM00448">
    <property type="entry name" value="REC"/>
    <property type="match status" value="1"/>
</dbReference>
<protein>
    <submittedName>
        <fullName evidence="6">Response regulator transcription factor</fullName>
    </submittedName>
</protein>
<feature type="domain" description="Response regulatory" evidence="4">
    <location>
        <begin position="2"/>
        <end position="116"/>
    </location>
</feature>
<dbReference type="PANTHER" id="PTHR48111">
    <property type="entry name" value="REGULATOR OF RPOS"/>
    <property type="match status" value="1"/>
</dbReference>
<evidence type="ECO:0000259" key="5">
    <source>
        <dbReference type="PROSITE" id="PS51755"/>
    </source>
</evidence>
<dbReference type="PROSITE" id="PS50110">
    <property type="entry name" value="RESPONSE_REGULATORY"/>
    <property type="match status" value="1"/>
</dbReference>
<reference evidence="6 7" key="1">
    <citation type="submission" date="2020-10" db="EMBL/GenBank/DDBJ databases">
        <title>Phylogeny of dyella-like bacteria.</title>
        <authorList>
            <person name="Fu J."/>
        </authorList>
    </citation>
    <scope>NUCLEOTIDE SEQUENCE [LARGE SCALE GENOMIC DNA]</scope>
    <source>
        <strain evidence="6 7">DHG40</strain>
    </source>
</reference>
<evidence type="ECO:0000313" key="6">
    <source>
        <dbReference type="EMBL" id="MFK2855879.1"/>
    </source>
</evidence>
<dbReference type="PANTHER" id="PTHR48111:SF76">
    <property type="entry name" value="TWO-COMPONENT RESPONSE REGULATOR"/>
    <property type="match status" value="1"/>
</dbReference>
<name>A0ABW8INM5_9GAMM</name>
<keyword evidence="1 3" id="KW-0238">DNA-binding</keyword>
<sequence>MKILLVEDDVDTRSYVSAGLKVRGHSVDESGDGNEGLLRASEHDYDVIVLDRMLPVLDGMSVLRSLRVGGTHARVLLLTALGDVDARIEGMEAGADDYLGKPFALSELIARLNAISRRTAHTNATTFLRVGNLELDLIAQRVSRAGRVIHLQPREWDLLKYLALHADEVVTRAMLLEHVWGFQSSPHTNLVDTHVCRLRSKIERDFLGPQMLRTVRGEGYVLSTKQSR</sequence>
<accession>A0ABW8INM5</accession>
<evidence type="ECO:0000313" key="7">
    <source>
        <dbReference type="Proteomes" id="UP001620409"/>
    </source>
</evidence>
<feature type="modified residue" description="4-aspartylphosphate" evidence="2">
    <location>
        <position position="51"/>
    </location>
</feature>
<evidence type="ECO:0000256" key="1">
    <source>
        <dbReference type="ARBA" id="ARBA00023125"/>
    </source>
</evidence>
<dbReference type="Gene3D" id="6.10.250.690">
    <property type="match status" value="1"/>
</dbReference>
<proteinExistence type="predicted"/>
<dbReference type="CDD" id="cd00383">
    <property type="entry name" value="trans_reg_C"/>
    <property type="match status" value="1"/>
</dbReference>